<dbReference type="InParanoid" id="A0A024FZI2"/>
<dbReference type="STRING" id="65357.A0A024FZI2"/>
<proteinExistence type="predicted"/>
<reference evidence="1 2" key="1">
    <citation type="submission" date="2012-05" db="EMBL/GenBank/DDBJ databases">
        <title>Recombination and specialization in a pathogen metapopulation.</title>
        <authorList>
            <person name="Gardiner A."/>
            <person name="Kemen E."/>
            <person name="Schultz-Larsen T."/>
            <person name="MacLean D."/>
            <person name="Van Oosterhout C."/>
            <person name="Jones J.D.G."/>
        </authorList>
    </citation>
    <scope>NUCLEOTIDE SEQUENCE [LARGE SCALE GENOMIC DNA]</scope>
    <source>
        <strain evidence="1 2">Ac Nc2</strain>
    </source>
</reference>
<dbReference type="InterPro" id="IPR016024">
    <property type="entry name" value="ARM-type_fold"/>
</dbReference>
<sequence length="3025" mass="342189">MSRSFPLAESGTDVPNNNLLFENLLEIDAQMALLIKSITTHHNCERILTKSVTLLTKALIQFTKQSKPTLKSSATLIALMSSGAVINILNAMRAQNHSIKLINACLEMLNAMLHFDDSTTRDLSHLLISSDLPEIFEMIVKNPTDDELEQESCLHSAVMALCRIALLTEKLAASLHHKFIDIVAQIMFLHSKSSNLMHSSLKCIDQLLSREDSPNIDISVSGLILSILARTMEDLDEVSSFFCAAAKKIINQILMANGQPDKAEHTLVFAVSTVAQAMHNLVDGVEYTQLDEDGATTYLGHSLELSIDEAVKLLQTISKSNDSPSKKRSTEVAGVGTLDAFWMLAMATLWRRLAAKFVDAGGLQYLLQILTNGSVMSSAAIASPLAMTFQHLCTLLSNTSHNFLCCAFVSQEYHGINVLLSFIQSHIPGIVDDYCYHIISAIRVMAIKVNCGALIQHLCLQNTCSAIFSKQSKYSRTTTALIKLLATLYDANVFLETSCASTLAETIVETRFKSQLTLKASVYHEETVKALLCIFPIPIHHSLMMSKKVIKEVMRLFRATIHNSRITSLLFALLWSLVQFDDVRDHFVEQGIIPLISRPLYKHHWNLNTPFELLTKPGGQAPGINQGCLAELLAKLTTGLDVQQYVDVLKTLGILITGERLSAEKSKTQVSGIVDSISVRSEAFLESLETSCTVVACLTHVREHALRLKETSICVYLVRIIKNMLYGVNANTATKSTMTRVMQCCFYAIRRCIDTLLIPACKDADCMNCRRNSSDGTKKACELNRSASIARWKIEMTKEGIYALIVQAVDILMVDVLPEIKETQPLPSLIKIVHKLSCLDTESIYLFIDEGWTITACTILSRQSVETSDKVLVLQTFVIGMTRPIHSFSCAKQSSTLDYLKIINESGFFECVVNMMKHLLEIGETKIQSTSASCRETEEGKTYNELTQLEMCLRCTRLALKFMSPDCDKHLLVMPAILQRAVHLFLFGPIRDETIIQHCFSIAKTMYANACSMQLARVLISKMHDMMQYISSIEVAPEQESFEATEEEAHLLDQLQQSSDLIFVLLISDRKREVACDVPIKRLLSLVAEFVSSEISLRFWIRRKILPPLTEIALVGCDLLPKTLRSRMWKVYKTICNALPISTYAWSCTTLLLCEHETTGMIRIEAILSQIKLSLEKGEKCMDMKNAYALIFYLQLMAQNETFMDENFNDEFKCELLGMIRAMLHDRPSSDCKIVSISIIVTILASWVSNKKVEPTEEQSCNLSKIMSLEEAEVLLNWTLWCIKYYFFPTYPPLNLTDMPSKRKSLVAYGLHRVVLKQTSIILTRLLHINRTFVREILHHQVTKELVSIATLSYYSYDRKVNISDEVVKWVKAILDTLRDAHGALFAEKLFNLSSEPIALALALLEEKGIHRESCESSSEFWKSVLGNQEDLWSSGNNLMKSLERDHKDDKKTMIVLYVVLYRCENDASIFDEQSEKKWVRLLDIIADSRFITCKGPGSHFTIQQFRIRRLSLQIILLAAKKLISSTTTNIWTPDKAGALDKVLQKSWHDVFDGRCKEVIWIAWLDVAAFQLRICHRNSSIASINSVIETKLPALETISQHICQHKNTNTIKRLTSRLLRIIRRITDLIVSKKNDAKCATITTMLRLLSSTAGLLDCRIVFLQRLLSHTNGMSYVLDLMCIDSQKLQNYCADCDGADIKINEEVVIFLVSNIEKVRPRLNRIGKAEIQGISNMMNISLGASSPYRGEDRSNSRNDDVKHLESVPNRGFMVACLTLLRTFIAKKCCATEFYNMNGLEILYKLIASSTQSSQQKGVQLALEIISYLTGHSEFAANAALPSLIKLLYTLIDHCSGEGSITALSRLAFLIIDQYVTHAAPVLTSRFAQECHTQLNDWKENHTTHTINEKAHQVILKLYYISFQESKSQNADPFENYSGAHNESQIATFFENQSMLEEAIARGYRIIRCSDNSFAWKKEEKAFKLKNTEDYRSDIFVDLDTGTKFRTTFKRNQFVPSALFSGMVGSSNHKKTIAIPAACAIFEDAVVRLNAFLLHGEVVTQVEKHQSFGTIIPALTSHIAFHSDTTELVILCLQIITRVTFVSPKWFVGHMCATKSTRCVSFVEFSAFLTASSLHVTQSTAFALLMSDFCENIALEYAKLISNTERSVTDGVMTVVSWQVQKKKCDDLLKIAFFLIKECFEGLEIVRGGITVIWTLMKMHIGRSLFDYAFLLDENDAASEESYIFGALFDFWVSVMRKHIHDEWVIWKCLKCLQFVLQFDVASNQVSALSLSSEYLGRTLLETITFLTGLLQTYRKQTFILQLVTVQLSSALRFTKLCVLDTVTVIMEIMCRKEFLSCLIQSVENNAENKIIVLESLRIIRALSMYTFESMSQASPPLQQNAVDMSDTLLSSLDETFFCRTLLQSFRHSSNSTICVTSLEILSFCLKFVKNHEVESNQSNSDEILNLKLDLKGGILSSPHVFQAIMDIIEHELLDVTLGMKEAQMCPLSTTLEMSIDLLYDLTRTKEGQDWMDRLHGLDFLCSIIDTVRIWIDMQPSSDNHEDTLLSFLEVAVDCIVNLGCHSQYSILSNWKKAVPWLLSTAIWFQNQDEVATDTRPANEEESIYLSSLEKFIAILSALFGQNEYTSSRLEPKLGLFYDFRNEQNGDPDSRIHFHLLQLLVNLDVTSIDSTPSGSDDSNLRRHIEIRFFSVILKLCYGDTEQLIYFLVYDGIPIVLERIYLHLHDPERLRLSMSFLSCLFCDDTNLLLPTTESQIRTTLIIIMQQYERKDKSIHRTARDLMTHLNKIDQNAVANFSSSQPHDAKDDCVASISPKPQTSNGSLCDAKQEQLRQAVQILSNSSTFRLRHVIREDPSKQEKQDESLQISFGEEETIMVTLGYSREYFIFRSIAVTEDATFWDIFAALMNYRSEAKKGSYIQPDRIWLSQIEILPPLNCESCRRTARSKVFPCASPRIEMVPLERYVHLLVRQESIVLEALSSESCSEWKNALQTLLERDQIDHTANLTNLVDH</sequence>
<protein>
    <submittedName>
        <fullName evidence="1">Uncharacterized protein</fullName>
    </submittedName>
</protein>
<organism evidence="1 2">
    <name type="scientific">Albugo candida</name>
    <dbReference type="NCBI Taxonomy" id="65357"/>
    <lineage>
        <taxon>Eukaryota</taxon>
        <taxon>Sar</taxon>
        <taxon>Stramenopiles</taxon>
        <taxon>Oomycota</taxon>
        <taxon>Peronosporomycetes</taxon>
        <taxon>Albuginales</taxon>
        <taxon>Albuginaceae</taxon>
        <taxon>Albugo</taxon>
    </lineage>
</organism>
<dbReference type="EMBL" id="CAIX01000003">
    <property type="protein sequence ID" value="CCI39728.1"/>
    <property type="molecule type" value="Genomic_DNA"/>
</dbReference>
<dbReference type="SUPFAM" id="SSF48371">
    <property type="entry name" value="ARM repeat"/>
    <property type="match status" value="2"/>
</dbReference>
<name>A0A024FZI2_9STRA</name>
<dbReference type="Proteomes" id="UP000053237">
    <property type="component" value="Unassembled WGS sequence"/>
</dbReference>
<comment type="caution">
    <text evidence="1">The sequence shown here is derived from an EMBL/GenBank/DDBJ whole genome shotgun (WGS) entry which is preliminary data.</text>
</comment>
<keyword evidence="2" id="KW-1185">Reference proteome</keyword>
<accession>A0A024FZI2</accession>
<gene>
    <name evidence="1" type="ORF">BN9_005110</name>
</gene>
<evidence type="ECO:0000313" key="2">
    <source>
        <dbReference type="Proteomes" id="UP000053237"/>
    </source>
</evidence>
<evidence type="ECO:0000313" key="1">
    <source>
        <dbReference type="EMBL" id="CCI39728.1"/>
    </source>
</evidence>